<dbReference type="GO" id="GO:0003924">
    <property type="term" value="F:GTPase activity"/>
    <property type="evidence" value="ECO:0007669"/>
    <property type="project" value="InterPro"/>
</dbReference>
<organism evidence="6 7">
    <name type="scientific">Tuber magnatum</name>
    <name type="common">white Piedmont truffle</name>
    <dbReference type="NCBI Taxonomy" id="42249"/>
    <lineage>
        <taxon>Eukaryota</taxon>
        <taxon>Fungi</taxon>
        <taxon>Dikarya</taxon>
        <taxon>Ascomycota</taxon>
        <taxon>Pezizomycotina</taxon>
        <taxon>Pezizomycetes</taxon>
        <taxon>Pezizales</taxon>
        <taxon>Tuberaceae</taxon>
        <taxon>Tuber</taxon>
    </lineage>
</organism>
<comment type="caution">
    <text evidence="6">The sequence shown here is derived from an EMBL/GenBank/DDBJ whole genome shotgun (WGS) entry which is preliminary data.</text>
</comment>
<dbReference type="EMBL" id="PYWC01000074">
    <property type="protein sequence ID" value="PWW73759.1"/>
    <property type="molecule type" value="Genomic_DNA"/>
</dbReference>
<sequence>MVLAESKNRNGAGRGGDGDGMGAIRDGDIDALYTTEKHEADWYRMRSITQQNDIDGFLNTAELADTDFTAEKMSNLKIIRKDQINPYLLTADEEKAAKIKHRQKRQRPTVSRRPHWDLTTTPAELERREKGSLLHRHRGLVELQLWRVIEGSDPVVQIVDARNPLMFRCEDLERYVKEVDERETNPLLMNKADMMTAEQRSAWADCFEKEGISYRFFSAALAKQTNEEYASVNAEGEPVEEEVVVVVGEEKEGLSIRILTVDELEEWFWEHVPIIKGHPVI</sequence>
<dbReference type="GO" id="GO:0005829">
    <property type="term" value="C:cytosol"/>
    <property type="evidence" value="ECO:0007669"/>
    <property type="project" value="TreeGrafter"/>
</dbReference>
<evidence type="ECO:0000256" key="4">
    <source>
        <dbReference type="ARBA" id="ARBA00023134"/>
    </source>
</evidence>
<dbReference type="Proteomes" id="UP000246991">
    <property type="component" value="Unassembled WGS sequence"/>
</dbReference>
<dbReference type="GO" id="GO:0005525">
    <property type="term" value="F:GTP binding"/>
    <property type="evidence" value="ECO:0007669"/>
    <property type="project" value="UniProtKB-KW"/>
</dbReference>
<dbReference type="OrthoDB" id="61815at2759"/>
<keyword evidence="7" id="KW-1185">Reference proteome</keyword>
<keyword evidence="4" id="KW-0342">GTP-binding</keyword>
<dbReference type="SUPFAM" id="SSF52540">
    <property type="entry name" value="P-loop containing nucleoside triphosphate hydrolases"/>
    <property type="match status" value="1"/>
</dbReference>
<evidence type="ECO:0000313" key="7">
    <source>
        <dbReference type="Proteomes" id="UP000246991"/>
    </source>
</evidence>
<evidence type="ECO:0008006" key="8">
    <source>
        <dbReference type="Google" id="ProtNLM"/>
    </source>
</evidence>
<evidence type="ECO:0000313" key="6">
    <source>
        <dbReference type="EMBL" id="PWW73759.1"/>
    </source>
</evidence>
<evidence type="ECO:0000256" key="2">
    <source>
        <dbReference type="ARBA" id="ARBA00022741"/>
    </source>
</evidence>
<feature type="compositionally biased region" description="Gly residues" evidence="5">
    <location>
        <begin position="12"/>
        <end position="21"/>
    </location>
</feature>
<reference evidence="6 7" key="1">
    <citation type="submission" date="2018-03" db="EMBL/GenBank/DDBJ databases">
        <title>Genomes of Pezizomycetes fungi and the evolution of truffles.</title>
        <authorList>
            <person name="Murat C."/>
            <person name="Payen T."/>
            <person name="Noel B."/>
            <person name="Kuo A."/>
            <person name="Martin F.M."/>
        </authorList>
    </citation>
    <scope>NUCLEOTIDE SEQUENCE [LARGE SCALE GENOMIC DNA]</scope>
    <source>
        <strain evidence="6">091103-1</strain>
    </source>
</reference>
<keyword evidence="2" id="KW-0547">Nucleotide-binding</keyword>
<evidence type="ECO:0000256" key="3">
    <source>
        <dbReference type="ARBA" id="ARBA00022801"/>
    </source>
</evidence>
<dbReference type="Gene3D" id="3.40.50.300">
    <property type="entry name" value="P-loop containing nucleotide triphosphate hydrolases"/>
    <property type="match status" value="1"/>
</dbReference>
<keyword evidence="3" id="KW-0378">Hydrolase</keyword>
<dbReference type="STRING" id="42249.A0A317SGW5"/>
<proteinExistence type="predicted"/>
<dbReference type="PANTHER" id="PTHR45709">
    <property type="entry name" value="LARGE SUBUNIT GTPASE 1 HOMOLOG-RELATED"/>
    <property type="match status" value="1"/>
</dbReference>
<feature type="region of interest" description="Disordered" evidence="5">
    <location>
        <begin position="1"/>
        <end position="24"/>
    </location>
</feature>
<keyword evidence="1" id="KW-0963">Cytoplasm</keyword>
<name>A0A317SGW5_9PEZI</name>
<dbReference type="InterPro" id="IPR027417">
    <property type="entry name" value="P-loop_NTPase"/>
</dbReference>
<dbReference type="InterPro" id="IPR043358">
    <property type="entry name" value="GNL1-like"/>
</dbReference>
<evidence type="ECO:0000256" key="5">
    <source>
        <dbReference type="SAM" id="MobiDB-lite"/>
    </source>
</evidence>
<evidence type="ECO:0000256" key="1">
    <source>
        <dbReference type="ARBA" id="ARBA00022490"/>
    </source>
</evidence>
<dbReference type="AlphaFoldDB" id="A0A317SGW5"/>
<dbReference type="PANTHER" id="PTHR45709:SF2">
    <property type="entry name" value="LARGE SUBUNIT GTPASE 1 HOMOLOG"/>
    <property type="match status" value="1"/>
</dbReference>
<protein>
    <recommendedName>
        <fullName evidence="8">G domain-containing protein</fullName>
    </recommendedName>
</protein>
<accession>A0A317SGW5</accession>
<gene>
    <name evidence="6" type="ORF">C7212DRAFT_346705</name>
</gene>
<dbReference type="GO" id="GO:0000054">
    <property type="term" value="P:ribosomal subunit export from nucleus"/>
    <property type="evidence" value="ECO:0007669"/>
    <property type="project" value="TreeGrafter"/>
</dbReference>